<evidence type="ECO:0000313" key="2">
    <source>
        <dbReference type="Proteomes" id="UP001500897"/>
    </source>
</evidence>
<gene>
    <name evidence="1" type="ORF">GCM10009759_74290</name>
</gene>
<comment type="caution">
    <text evidence="1">The sequence shown here is derived from an EMBL/GenBank/DDBJ whole genome shotgun (WGS) entry which is preliminary data.</text>
</comment>
<proteinExistence type="predicted"/>
<organism evidence="1 2">
    <name type="scientific">Kitasatospora saccharophila</name>
    <dbReference type="NCBI Taxonomy" id="407973"/>
    <lineage>
        <taxon>Bacteria</taxon>
        <taxon>Bacillati</taxon>
        <taxon>Actinomycetota</taxon>
        <taxon>Actinomycetes</taxon>
        <taxon>Kitasatosporales</taxon>
        <taxon>Streptomycetaceae</taxon>
        <taxon>Kitasatospora</taxon>
    </lineage>
</organism>
<dbReference type="RefSeq" id="WP_344558836.1">
    <property type="nucleotide sequence ID" value="NZ_BAAANS010000092.1"/>
</dbReference>
<evidence type="ECO:0000313" key="1">
    <source>
        <dbReference type="EMBL" id="GAA2123299.1"/>
    </source>
</evidence>
<reference evidence="1 2" key="1">
    <citation type="journal article" date="2019" name="Int. J. Syst. Evol. Microbiol.">
        <title>The Global Catalogue of Microorganisms (GCM) 10K type strain sequencing project: providing services to taxonomists for standard genome sequencing and annotation.</title>
        <authorList>
            <consortium name="The Broad Institute Genomics Platform"/>
            <consortium name="The Broad Institute Genome Sequencing Center for Infectious Disease"/>
            <person name="Wu L."/>
            <person name="Ma J."/>
        </authorList>
    </citation>
    <scope>NUCLEOTIDE SEQUENCE [LARGE SCALE GENOMIC DNA]</scope>
    <source>
        <strain evidence="1 2">JCM 14559</strain>
    </source>
</reference>
<sequence>MSTPGRVSGKVSVENSQFGLWEDDPFDEGGGSWMALEIADPPSFATVDEGRVKVRSLHKDHYASVTLEYGQDVLATAHGWEMIGAYRYVTRGAAVELWSLFSGPAGVELGLGEPQSVLWLQIFRRRPKGALSSKESPFDLPEDLEEYWFYFSPCR</sequence>
<dbReference type="EMBL" id="BAAANS010000092">
    <property type="protein sequence ID" value="GAA2123299.1"/>
    <property type="molecule type" value="Genomic_DNA"/>
</dbReference>
<dbReference type="Proteomes" id="UP001500897">
    <property type="component" value="Unassembled WGS sequence"/>
</dbReference>
<name>A0ABN2Y7X3_9ACTN</name>
<keyword evidence="2" id="KW-1185">Reference proteome</keyword>
<protein>
    <submittedName>
        <fullName evidence="1">Uncharacterized protein</fullName>
    </submittedName>
</protein>
<accession>A0ABN2Y7X3</accession>